<evidence type="ECO:0000313" key="1">
    <source>
        <dbReference type="EnsemblPlants" id="AET1Gv20605600.10"/>
    </source>
</evidence>
<organism evidence="1 2">
    <name type="scientific">Aegilops tauschii subsp. strangulata</name>
    <name type="common">Goatgrass</name>
    <dbReference type="NCBI Taxonomy" id="200361"/>
    <lineage>
        <taxon>Eukaryota</taxon>
        <taxon>Viridiplantae</taxon>
        <taxon>Streptophyta</taxon>
        <taxon>Embryophyta</taxon>
        <taxon>Tracheophyta</taxon>
        <taxon>Spermatophyta</taxon>
        <taxon>Magnoliopsida</taxon>
        <taxon>Liliopsida</taxon>
        <taxon>Poales</taxon>
        <taxon>Poaceae</taxon>
        <taxon>BOP clade</taxon>
        <taxon>Pooideae</taxon>
        <taxon>Triticodae</taxon>
        <taxon>Triticeae</taxon>
        <taxon>Triticinae</taxon>
        <taxon>Aegilops</taxon>
    </lineage>
</organism>
<reference evidence="1" key="3">
    <citation type="journal article" date="2017" name="Nature">
        <title>Genome sequence of the progenitor of the wheat D genome Aegilops tauschii.</title>
        <authorList>
            <person name="Luo M.C."/>
            <person name="Gu Y.Q."/>
            <person name="Puiu D."/>
            <person name="Wang H."/>
            <person name="Twardziok S.O."/>
            <person name="Deal K.R."/>
            <person name="Huo N."/>
            <person name="Zhu T."/>
            <person name="Wang L."/>
            <person name="Wang Y."/>
            <person name="McGuire P.E."/>
            <person name="Liu S."/>
            <person name="Long H."/>
            <person name="Ramasamy R.K."/>
            <person name="Rodriguez J.C."/>
            <person name="Van S.L."/>
            <person name="Yuan L."/>
            <person name="Wang Z."/>
            <person name="Xia Z."/>
            <person name="Xiao L."/>
            <person name="Anderson O.D."/>
            <person name="Ouyang S."/>
            <person name="Liang Y."/>
            <person name="Zimin A.V."/>
            <person name="Pertea G."/>
            <person name="Qi P."/>
            <person name="Bennetzen J.L."/>
            <person name="Dai X."/>
            <person name="Dawson M.W."/>
            <person name="Muller H.G."/>
            <person name="Kugler K."/>
            <person name="Rivarola-Duarte L."/>
            <person name="Spannagl M."/>
            <person name="Mayer K.F.X."/>
            <person name="Lu F.H."/>
            <person name="Bevan M.W."/>
            <person name="Leroy P."/>
            <person name="Li P."/>
            <person name="You F.M."/>
            <person name="Sun Q."/>
            <person name="Liu Z."/>
            <person name="Lyons E."/>
            <person name="Wicker T."/>
            <person name="Salzberg S.L."/>
            <person name="Devos K.M."/>
            <person name="Dvorak J."/>
        </authorList>
    </citation>
    <scope>NUCLEOTIDE SEQUENCE [LARGE SCALE GENOMIC DNA]</scope>
    <source>
        <strain evidence="1">cv. AL8/78</strain>
    </source>
</reference>
<dbReference type="EnsemblPlants" id="AET1Gv20605600.10">
    <property type="protein sequence ID" value="AET1Gv20605600.10"/>
    <property type="gene ID" value="AET1Gv20605600"/>
</dbReference>
<reference evidence="1" key="4">
    <citation type="submission" date="2019-03" db="UniProtKB">
        <authorList>
            <consortium name="EnsemblPlants"/>
        </authorList>
    </citation>
    <scope>IDENTIFICATION</scope>
</reference>
<reference evidence="1" key="5">
    <citation type="journal article" date="2021" name="G3 (Bethesda)">
        <title>Aegilops tauschii genome assembly Aet v5.0 features greater sequence contiguity and improved annotation.</title>
        <authorList>
            <person name="Wang L."/>
            <person name="Zhu T."/>
            <person name="Rodriguez J.C."/>
            <person name="Deal K.R."/>
            <person name="Dubcovsky J."/>
            <person name="McGuire P.E."/>
            <person name="Lux T."/>
            <person name="Spannagl M."/>
            <person name="Mayer K.F.X."/>
            <person name="Baldrich P."/>
            <person name="Meyers B.C."/>
            <person name="Huo N."/>
            <person name="Gu Y.Q."/>
            <person name="Zhou H."/>
            <person name="Devos K.M."/>
            <person name="Bennetzen J.L."/>
            <person name="Unver T."/>
            <person name="Budak H."/>
            <person name="Gulick P.J."/>
            <person name="Galiba G."/>
            <person name="Kalapos B."/>
            <person name="Nelson D.R."/>
            <person name="Li P."/>
            <person name="You F.M."/>
            <person name="Luo M.C."/>
            <person name="Dvorak J."/>
        </authorList>
    </citation>
    <scope>NUCLEOTIDE SEQUENCE [LARGE SCALE GENOMIC DNA]</scope>
    <source>
        <strain evidence="1">cv. AL8/78</strain>
    </source>
</reference>
<dbReference type="Gramene" id="AET1Gv20605600.10">
    <property type="protein sequence ID" value="AET1Gv20605600.10"/>
    <property type="gene ID" value="AET1Gv20605600"/>
</dbReference>
<dbReference type="Proteomes" id="UP000015105">
    <property type="component" value="Chromosome 1D"/>
</dbReference>
<name>A0A452Z1Y3_AEGTS</name>
<dbReference type="AlphaFoldDB" id="A0A452Z1Y3"/>
<reference evidence="2" key="2">
    <citation type="journal article" date="2017" name="Nat. Plants">
        <title>The Aegilops tauschii genome reveals multiple impacts of transposons.</title>
        <authorList>
            <person name="Zhao G."/>
            <person name="Zou C."/>
            <person name="Li K."/>
            <person name="Wang K."/>
            <person name="Li T."/>
            <person name="Gao L."/>
            <person name="Zhang X."/>
            <person name="Wang H."/>
            <person name="Yang Z."/>
            <person name="Liu X."/>
            <person name="Jiang W."/>
            <person name="Mao L."/>
            <person name="Kong X."/>
            <person name="Jiao Y."/>
            <person name="Jia J."/>
        </authorList>
    </citation>
    <scope>NUCLEOTIDE SEQUENCE [LARGE SCALE GENOMIC DNA]</scope>
    <source>
        <strain evidence="2">cv. AL8/78</strain>
    </source>
</reference>
<accession>A0A452Z1Y3</accession>
<sequence length="33" mass="3770">MIIQVGSIIELRRSYQAYNVMPALSKVLKRYGA</sequence>
<evidence type="ECO:0000313" key="2">
    <source>
        <dbReference type="Proteomes" id="UP000015105"/>
    </source>
</evidence>
<keyword evidence="2" id="KW-1185">Reference proteome</keyword>
<reference evidence="2" key="1">
    <citation type="journal article" date="2014" name="Science">
        <title>Ancient hybridizations among the ancestral genomes of bread wheat.</title>
        <authorList>
            <consortium name="International Wheat Genome Sequencing Consortium,"/>
            <person name="Marcussen T."/>
            <person name="Sandve S.R."/>
            <person name="Heier L."/>
            <person name="Spannagl M."/>
            <person name="Pfeifer M."/>
            <person name="Jakobsen K.S."/>
            <person name="Wulff B.B."/>
            <person name="Steuernagel B."/>
            <person name="Mayer K.F."/>
            <person name="Olsen O.A."/>
        </authorList>
    </citation>
    <scope>NUCLEOTIDE SEQUENCE [LARGE SCALE GENOMIC DNA]</scope>
    <source>
        <strain evidence="2">cv. AL8/78</strain>
    </source>
</reference>
<protein>
    <submittedName>
        <fullName evidence="1">Uncharacterized protein</fullName>
    </submittedName>
</protein>
<proteinExistence type="predicted"/>